<dbReference type="InterPro" id="IPR001304">
    <property type="entry name" value="C-type_lectin-like"/>
</dbReference>
<evidence type="ECO:0000259" key="3">
    <source>
        <dbReference type="PROSITE" id="PS50041"/>
    </source>
</evidence>
<reference evidence="4" key="1">
    <citation type="submission" date="2022-11" db="UniProtKB">
        <authorList>
            <consortium name="EnsemblMetazoa"/>
        </authorList>
    </citation>
    <scope>IDENTIFICATION</scope>
</reference>
<dbReference type="AlphaFoldDB" id="A0A914A412"/>
<proteinExistence type="predicted"/>
<dbReference type="GeneID" id="119729758"/>
<dbReference type="Proteomes" id="UP000887568">
    <property type="component" value="Unplaced"/>
</dbReference>
<keyword evidence="2" id="KW-0732">Signal</keyword>
<feature type="signal peptide" evidence="2">
    <location>
        <begin position="1"/>
        <end position="21"/>
    </location>
</feature>
<evidence type="ECO:0000256" key="2">
    <source>
        <dbReference type="SAM" id="SignalP"/>
    </source>
</evidence>
<sequence length="174" mass="19110">MKLQVVQVVVVAALMVSLCRAYTAKREECPLSWQRFEDSCYSLIQHTQNWNCAEMTCQQLGGHLVSIESGSENTFVVQMIASQGGCKATSHVWNGLSDIATEGTFVWSETNQPFVFNGFGSGQPDNYNNNEDCTEIHGGTWNDLPCSKHACSVCEMPVQIITQYVLSSSGGVTQ</sequence>
<dbReference type="PROSITE" id="PS00615">
    <property type="entry name" value="C_TYPE_LECTIN_1"/>
    <property type="match status" value="1"/>
</dbReference>
<dbReference type="InterPro" id="IPR018378">
    <property type="entry name" value="C-type_lectin_CS"/>
</dbReference>
<dbReference type="PROSITE" id="PS50041">
    <property type="entry name" value="C_TYPE_LECTIN_2"/>
    <property type="match status" value="1"/>
</dbReference>
<protein>
    <recommendedName>
        <fullName evidence="3">C-type lectin domain-containing protein</fullName>
    </recommendedName>
</protein>
<feature type="domain" description="C-type lectin" evidence="3">
    <location>
        <begin position="36"/>
        <end position="155"/>
    </location>
</feature>
<evidence type="ECO:0000313" key="4">
    <source>
        <dbReference type="EnsemblMetazoa" id="XP_038058415.1"/>
    </source>
</evidence>
<dbReference type="SUPFAM" id="SSF56436">
    <property type="entry name" value="C-type lectin-like"/>
    <property type="match status" value="1"/>
</dbReference>
<dbReference type="PANTHER" id="PTHR22803">
    <property type="entry name" value="MANNOSE, PHOSPHOLIPASE, LECTIN RECEPTOR RELATED"/>
    <property type="match status" value="1"/>
</dbReference>
<evidence type="ECO:0000256" key="1">
    <source>
        <dbReference type="ARBA" id="ARBA00023157"/>
    </source>
</evidence>
<keyword evidence="5" id="KW-1185">Reference proteome</keyword>
<dbReference type="Gene3D" id="3.10.100.10">
    <property type="entry name" value="Mannose-Binding Protein A, subunit A"/>
    <property type="match status" value="1"/>
</dbReference>
<dbReference type="InterPro" id="IPR050111">
    <property type="entry name" value="C-type_lectin/snaclec_domain"/>
</dbReference>
<accession>A0A914A412</accession>
<dbReference type="SMART" id="SM00034">
    <property type="entry name" value="CLECT"/>
    <property type="match status" value="1"/>
</dbReference>
<dbReference type="InterPro" id="IPR016186">
    <property type="entry name" value="C-type_lectin-like/link_sf"/>
</dbReference>
<evidence type="ECO:0000313" key="5">
    <source>
        <dbReference type="Proteomes" id="UP000887568"/>
    </source>
</evidence>
<keyword evidence="1" id="KW-1015">Disulfide bond</keyword>
<dbReference type="EnsemblMetazoa" id="XM_038202487.1">
    <property type="protein sequence ID" value="XP_038058415.1"/>
    <property type="gene ID" value="LOC119729758"/>
</dbReference>
<name>A0A914A412_PATMI</name>
<feature type="chain" id="PRO_5037134151" description="C-type lectin domain-containing protein" evidence="2">
    <location>
        <begin position="22"/>
        <end position="174"/>
    </location>
</feature>
<dbReference type="Pfam" id="PF00059">
    <property type="entry name" value="Lectin_C"/>
    <property type="match status" value="1"/>
</dbReference>
<organism evidence="4 5">
    <name type="scientific">Patiria miniata</name>
    <name type="common">Bat star</name>
    <name type="synonym">Asterina miniata</name>
    <dbReference type="NCBI Taxonomy" id="46514"/>
    <lineage>
        <taxon>Eukaryota</taxon>
        <taxon>Metazoa</taxon>
        <taxon>Echinodermata</taxon>
        <taxon>Eleutherozoa</taxon>
        <taxon>Asterozoa</taxon>
        <taxon>Asteroidea</taxon>
        <taxon>Valvatacea</taxon>
        <taxon>Valvatida</taxon>
        <taxon>Asterinidae</taxon>
        <taxon>Patiria</taxon>
    </lineage>
</organism>
<dbReference type="InterPro" id="IPR016187">
    <property type="entry name" value="CTDL_fold"/>
</dbReference>
<dbReference type="RefSeq" id="XP_038058415.1">
    <property type="nucleotide sequence ID" value="XM_038202487.1"/>
</dbReference>
<dbReference type="OMA" id="SEAFICE"/>
<dbReference type="OrthoDB" id="418245at2759"/>